<keyword evidence="1" id="KW-0472">Membrane</keyword>
<feature type="transmembrane region" description="Helical" evidence="1">
    <location>
        <begin position="159"/>
        <end position="180"/>
    </location>
</feature>
<evidence type="ECO:0008006" key="4">
    <source>
        <dbReference type="Google" id="ProtNLM"/>
    </source>
</evidence>
<feature type="transmembrane region" description="Helical" evidence="1">
    <location>
        <begin position="12"/>
        <end position="31"/>
    </location>
</feature>
<feature type="transmembrane region" description="Helical" evidence="1">
    <location>
        <begin position="192"/>
        <end position="214"/>
    </location>
</feature>
<dbReference type="AlphaFoldDB" id="A0A1M6D026"/>
<accession>A0A1M6D026</accession>
<organism evidence="2 3">
    <name type="scientific">Flavobacterium terrae</name>
    <dbReference type="NCBI Taxonomy" id="415425"/>
    <lineage>
        <taxon>Bacteria</taxon>
        <taxon>Pseudomonadati</taxon>
        <taxon>Bacteroidota</taxon>
        <taxon>Flavobacteriia</taxon>
        <taxon>Flavobacteriales</taxon>
        <taxon>Flavobacteriaceae</taxon>
        <taxon>Flavobacterium</taxon>
    </lineage>
</organism>
<protein>
    <recommendedName>
        <fullName evidence="4">YhhN-like protein</fullName>
    </recommendedName>
</protein>
<feature type="transmembrane region" description="Helical" evidence="1">
    <location>
        <begin position="69"/>
        <end position="86"/>
    </location>
</feature>
<sequence length="221" mass="26566">MPLKNITTEDIKYLIIILQFITAIIGSIYYYKFKNTVLKYFLLLLWYTSVNDIFGLLYQSYNNASSNYFIYNIYQIIRFITILFIYKVYIESKISKKIISFFIIAYCLSVVINFFVESFWDEYFLNTFIIGATFIAISVLLFMFEILRSEKVLYISESLIFWISSAYLIYFVPNIPFYIVRKYYSDSNTVPYIFIVNYFLLLSYYIIHIIGFIWSKPETKE</sequence>
<dbReference type="EMBL" id="FQZI01000002">
    <property type="protein sequence ID" value="SHI66338.1"/>
    <property type="molecule type" value="Genomic_DNA"/>
</dbReference>
<keyword evidence="1" id="KW-1133">Transmembrane helix</keyword>
<keyword evidence="1" id="KW-0812">Transmembrane</keyword>
<feature type="transmembrane region" description="Helical" evidence="1">
    <location>
        <begin position="38"/>
        <end position="57"/>
    </location>
</feature>
<feature type="transmembrane region" description="Helical" evidence="1">
    <location>
        <begin position="128"/>
        <end position="147"/>
    </location>
</feature>
<dbReference type="Proteomes" id="UP000184488">
    <property type="component" value="Unassembled WGS sequence"/>
</dbReference>
<gene>
    <name evidence="2" type="ORF">SAMN05444363_1175</name>
</gene>
<evidence type="ECO:0000313" key="2">
    <source>
        <dbReference type="EMBL" id="SHI66338.1"/>
    </source>
</evidence>
<proteinExistence type="predicted"/>
<dbReference type="STRING" id="415425.SAMN05444363_1175"/>
<name>A0A1M6D026_9FLAO</name>
<evidence type="ECO:0000313" key="3">
    <source>
        <dbReference type="Proteomes" id="UP000184488"/>
    </source>
</evidence>
<feature type="transmembrane region" description="Helical" evidence="1">
    <location>
        <begin position="98"/>
        <end position="116"/>
    </location>
</feature>
<evidence type="ECO:0000256" key="1">
    <source>
        <dbReference type="SAM" id="Phobius"/>
    </source>
</evidence>
<reference evidence="3" key="1">
    <citation type="submission" date="2016-11" db="EMBL/GenBank/DDBJ databases">
        <authorList>
            <person name="Varghese N."/>
            <person name="Submissions S."/>
        </authorList>
    </citation>
    <scope>NUCLEOTIDE SEQUENCE [LARGE SCALE GENOMIC DNA]</scope>
    <source>
        <strain evidence="3">DSM 18829</strain>
    </source>
</reference>
<keyword evidence="3" id="KW-1185">Reference proteome</keyword>